<accession>A0ABV5ZB01</accession>
<comment type="caution">
    <text evidence="1">The sequence shown here is derived from an EMBL/GenBank/DDBJ whole genome shotgun (WGS) entry which is preliminary data.</text>
</comment>
<evidence type="ECO:0000313" key="1">
    <source>
        <dbReference type="EMBL" id="MFB9885299.1"/>
    </source>
</evidence>
<name>A0ABV5ZB01_9GAMM</name>
<sequence>MALKSTIFKAEVAISDLNRHYYHSHRLTLARHPSETDERLLVRILAFILHADENLHFGKGISNEEEAALWQHHYNGDCQLWIEVGQPDERRLRKACNQSQQVRVYAYGESGVRQWLPSLKNHLSRFDNLQIWLFPDEQLNQLSHQLERTQHWSCTLEGEQLWVADVANQYEFTPVRLWPEQR</sequence>
<gene>
    <name evidence="1" type="ORF">ACFFLH_02570</name>
</gene>
<dbReference type="Pfam" id="PF07152">
    <property type="entry name" value="YaeQ"/>
    <property type="match status" value="1"/>
</dbReference>
<dbReference type="SUPFAM" id="SSF52980">
    <property type="entry name" value="Restriction endonuclease-like"/>
    <property type="match status" value="1"/>
</dbReference>
<dbReference type="SMART" id="SM01322">
    <property type="entry name" value="YaeQ"/>
    <property type="match status" value="1"/>
</dbReference>
<dbReference type="Gene3D" id="3.10.640.10">
    <property type="entry name" value="Restriction endonuclease-like alpha-beta roll domain"/>
    <property type="match status" value="1"/>
</dbReference>
<dbReference type="Proteomes" id="UP001589628">
    <property type="component" value="Unassembled WGS sequence"/>
</dbReference>
<organism evidence="1 2">
    <name type="scientific">Balneatrix alpica</name>
    <dbReference type="NCBI Taxonomy" id="75684"/>
    <lineage>
        <taxon>Bacteria</taxon>
        <taxon>Pseudomonadati</taxon>
        <taxon>Pseudomonadota</taxon>
        <taxon>Gammaproteobacteria</taxon>
        <taxon>Oceanospirillales</taxon>
        <taxon>Balneatrichaceae</taxon>
        <taxon>Balneatrix</taxon>
    </lineage>
</organism>
<dbReference type="PIRSF" id="PIRSF011484">
    <property type="entry name" value="YaeQ"/>
    <property type="match status" value="1"/>
</dbReference>
<dbReference type="InterPro" id="IPR011335">
    <property type="entry name" value="Restrct_endonuc-II-like"/>
</dbReference>
<dbReference type="InterPro" id="IPR009822">
    <property type="entry name" value="YaeQ"/>
</dbReference>
<evidence type="ECO:0000313" key="2">
    <source>
        <dbReference type="Proteomes" id="UP001589628"/>
    </source>
</evidence>
<protein>
    <submittedName>
        <fullName evidence="1">YaeQ family protein</fullName>
    </submittedName>
</protein>
<dbReference type="PANTHER" id="PTHR38784:SF1">
    <property type="entry name" value="SUCROSE PHOSPHORYLASE"/>
    <property type="match status" value="1"/>
</dbReference>
<proteinExistence type="predicted"/>
<dbReference type="EMBL" id="JBHLZN010000001">
    <property type="protein sequence ID" value="MFB9885299.1"/>
    <property type="molecule type" value="Genomic_DNA"/>
</dbReference>
<keyword evidence="2" id="KW-1185">Reference proteome</keyword>
<reference evidence="1 2" key="1">
    <citation type="submission" date="2024-09" db="EMBL/GenBank/DDBJ databases">
        <authorList>
            <person name="Sun Q."/>
            <person name="Mori K."/>
        </authorList>
    </citation>
    <scope>NUCLEOTIDE SEQUENCE [LARGE SCALE GENOMIC DNA]</scope>
    <source>
        <strain evidence="1 2">ATCC 51285</strain>
    </source>
</reference>
<dbReference type="PANTHER" id="PTHR38784">
    <property type="entry name" value="SUCROSE PHOSPHORYLASE"/>
    <property type="match status" value="1"/>
</dbReference>
<dbReference type="InterPro" id="IPR038590">
    <property type="entry name" value="YaeQ_sf"/>
</dbReference>
<dbReference type="RefSeq" id="WP_027313120.1">
    <property type="nucleotide sequence ID" value="NZ_JBHLZN010000001.1"/>
</dbReference>